<comment type="caution">
    <text evidence="1">The sequence shown here is derived from an EMBL/GenBank/DDBJ whole genome shotgun (WGS) entry which is preliminary data.</text>
</comment>
<proteinExistence type="predicted"/>
<accession>A0A2D6YNA9</accession>
<reference evidence="2" key="1">
    <citation type="submission" date="2017-09" db="EMBL/GenBank/DDBJ databases">
        <title>The Reconstruction of 2,631 Draft Metagenome-Assembled Genomes from the Global Oceans.</title>
        <authorList>
            <person name="Tully B.J."/>
            <person name="Graham E.D."/>
            <person name="Heidelberg J.F."/>
        </authorList>
    </citation>
    <scope>NUCLEOTIDE SEQUENCE [LARGE SCALE GENOMIC DNA]</scope>
</reference>
<evidence type="ECO:0000313" key="1">
    <source>
        <dbReference type="EMBL" id="MAH64650.1"/>
    </source>
</evidence>
<protein>
    <submittedName>
        <fullName evidence="1">Uncharacterized protein</fullName>
    </submittedName>
</protein>
<dbReference type="Proteomes" id="UP000226525">
    <property type="component" value="Unassembled WGS sequence"/>
</dbReference>
<sequence>MVYWFGMLLAIIALASVIGSVSLTHKLRRERFTLESAIPQSALHPDLSQARRKIFLGHMPLV</sequence>
<gene>
    <name evidence="1" type="ORF">CMN54_14655</name>
</gene>
<dbReference type="EMBL" id="NZEX01000178">
    <property type="protein sequence ID" value="MAH64650.1"/>
    <property type="molecule type" value="Genomic_DNA"/>
</dbReference>
<organism evidence="1 2">
    <name type="scientific">SAR324 cluster bacterium</name>
    <dbReference type="NCBI Taxonomy" id="2024889"/>
    <lineage>
        <taxon>Bacteria</taxon>
        <taxon>Deltaproteobacteria</taxon>
        <taxon>SAR324 cluster</taxon>
    </lineage>
</organism>
<name>A0A2D6YNA9_9DELT</name>
<dbReference type="AlphaFoldDB" id="A0A2D6YNA9"/>
<evidence type="ECO:0000313" key="2">
    <source>
        <dbReference type="Proteomes" id="UP000226525"/>
    </source>
</evidence>